<feature type="domain" description="DNA topoisomerase type IA zn finger" evidence="1">
    <location>
        <begin position="5"/>
        <end position="43"/>
    </location>
</feature>
<gene>
    <name evidence="2" type="ORF">JCM19239_1487</name>
</gene>
<dbReference type="GO" id="GO:0003917">
    <property type="term" value="F:DNA topoisomerase type I (single strand cut, ATP-independent) activity"/>
    <property type="evidence" value="ECO:0007669"/>
    <property type="project" value="UniProtKB-EC"/>
</dbReference>
<reference evidence="3" key="1">
    <citation type="submission" date="2014-09" db="EMBL/GenBank/DDBJ databases">
        <title>Vibrio variabilis JCM 19239. (C206) whole genome shotgun sequence.</title>
        <authorList>
            <person name="Sawabe T."/>
            <person name="Meirelles P."/>
            <person name="Nakanishi M."/>
            <person name="Sayaka M."/>
            <person name="Hattori M."/>
            <person name="Ohkuma M."/>
        </authorList>
    </citation>
    <scope>NUCLEOTIDE SEQUENCE [LARGE SCALE GENOMIC DNA]</scope>
    <source>
        <strain evidence="3">JCM 19239</strain>
    </source>
</reference>
<organism evidence="2 3">
    <name type="scientific">Vibrio variabilis</name>
    <dbReference type="NCBI Taxonomy" id="990271"/>
    <lineage>
        <taxon>Bacteria</taxon>
        <taxon>Pseudomonadati</taxon>
        <taxon>Pseudomonadota</taxon>
        <taxon>Gammaproteobacteria</taxon>
        <taxon>Vibrionales</taxon>
        <taxon>Vibrionaceae</taxon>
        <taxon>Vibrio</taxon>
    </lineage>
</organism>
<proteinExistence type="predicted"/>
<sequence length="55" mass="6225">MVSQHQCPTCNKGLIRRKASRGKGKYFWGCSGYPECNTTLFDRKGRPDFNSATPK</sequence>
<evidence type="ECO:0000313" key="2">
    <source>
        <dbReference type="EMBL" id="GAL27766.1"/>
    </source>
</evidence>
<protein>
    <submittedName>
        <fullName evidence="2">DNA topoisomerase III</fullName>
        <ecNumber evidence="2">5.6.2.1</ecNumber>
    </submittedName>
</protein>
<reference evidence="3" key="2">
    <citation type="submission" date="2014-09" db="EMBL/GenBank/DDBJ databases">
        <authorList>
            <consortium name="NBRP consortium"/>
            <person name="Sawabe T."/>
            <person name="Meirelles P."/>
            <person name="Nakanishi M."/>
            <person name="Sayaka M."/>
            <person name="Hattori M."/>
            <person name="Ohkuma M."/>
        </authorList>
    </citation>
    <scope>NUCLEOTIDE SEQUENCE [LARGE SCALE GENOMIC DNA]</scope>
    <source>
        <strain evidence="3">JCM 19239</strain>
    </source>
</reference>
<evidence type="ECO:0000259" key="1">
    <source>
        <dbReference type="Pfam" id="PF01396"/>
    </source>
</evidence>
<dbReference type="Gene3D" id="3.30.65.10">
    <property type="entry name" value="Bacterial Topoisomerase I, domain 1"/>
    <property type="match status" value="1"/>
</dbReference>
<dbReference type="EC" id="5.6.2.1" evidence="2"/>
<dbReference type="Proteomes" id="UP000029223">
    <property type="component" value="Unassembled WGS sequence"/>
</dbReference>
<dbReference type="Pfam" id="PF01396">
    <property type="entry name" value="Zn_ribbon_Top1"/>
    <property type="match status" value="1"/>
</dbReference>
<accession>A0ABQ0JG69</accession>
<dbReference type="EMBL" id="BBMS01000033">
    <property type="protein sequence ID" value="GAL27766.1"/>
    <property type="molecule type" value="Genomic_DNA"/>
</dbReference>
<dbReference type="InterPro" id="IPR013498">
    <property type="entry name" value="Topo_IA_Znf"/>
</dbReference>
<keyword evidence="2" id="KW-0413">Isomerase</keyword>
<evidence type="ECO:0000313" key="3">
    <source>
        <dbReference type="Proteomes" id="UP000029223"/>
    </source>
</evidence>
<dbReference type="SUPFAM" id="SSF57783">
    <property type="entry name" value="Zinc beta-ribbon"/>
    <property type="match status" value="1"/>
</dbReference>
<keyword evidence="3" id="KW-1185">Reference proteome</keyword>
<comment type="caution">
    <text evidence="2">The sequence shown here is derived from an EMBL/GenBank/DDBJ whole genome shotgun (WGS) entry which is preliminary data.</text>
</comment>
<name>A0ABQ0JG69_9VIBR</name>